<proteinExistence type="predicted"/>
<dbReference type="EMBL" id="JACSQZ010000024">
    <property type="protein sequence ID" value="MBD7915110.1"/>
    <property type="molecule type" value="Genomic_DNA"/>
</dbReference>
<reference evidence="2 3" key="1">
    <citation type="submission" date="2020-08" db="EMBL/GenBank/DDBJ databases">
        <title>A Genomic Blueprint of the Chicken Gut Microbiome.</title>
        <authorList>
            <person name="Gilroy R."/>
            <person name="Ravi A."/>
            <person name="Getino M."/>
            <person name="Pursley I."/>
            <person name="Horton D.L."/>
            <person name="Alikhan N.-F."/>
            <person name="Baker D."/>
            <person name="Gharbi K."/>
            <person name="Hall N."/>
            <person name="Watson M."/>
            <person name="Adriaenssens E.M."/>
            <person name="Foster-Nyarko E."/>
            <person name="Jarju S."/>
            <person name="Secka A."/>
            <person name="Antonio M."/>
            <person name="Oren A."/>
            <person name="Chaudhuri R."/>
            <person name="La Ragione R.M."/>
            <person name="Hildebrand F."/>
            <person name="Pallen M.J."/>
        </authorList>
    </citation>
    <scope>NUCLEOTIDE SEQUENCE [LARGE SCALE GENOMIC DNA]</scope>
    <source>
        <strain evidence="2 3">Sa3CUN1</strain>
    </source>
</reference>
<evidence type="ECO:0000313" key="2">
    <source>
        <dbReference type="EMBL" id="MBD7915110.1"/>
    </source>
</evidence>
<accession>A0ABR8Q3V4</accession>
<evidence type="ECO:0000256" key="1">
    <source>
        <dbReference type="SAM" id="Phobius"/>
    </source>
</evidence>
<evidence type="ECO:0000313" key="3">
    <source>
        <dbReference type="Proteomes" id="UP000640335"/>
    </source>
</evidence>
<dbReference type="Gene3D" id="2.40.50.140">
    <property type="entry name" value="Nucleic acid-binding proteins"/>
    <property type="match status" value="1"/>
</dbReference>
<keyword evidence="1" id="KW-0472">Membrane</keyword>
<dbReference type="InterPro" id="IPR012340">
    <property type="entry name" value="NA-bd_OB-fold"/>
</dbReference>
<name>A0ABR8Q3V4_9CLOT</name>
<keyword evidence="3" id="KW-1185">Reference proteome</keyword>
<sequence>MKKLLIYFSIIILSVLMVIIYSNNKKNTMIGIYLESTNENNIIISEDTSPIVMYNKTNKENIFDNLKSGDKIRITYDSIMETYPARTQIYSCKLIEKGTLDNIPKDTLNKLQEMGWTFDLSN</sequence>
<protein>
    <submittedName>
        <fullName evidence="2">DUF3221 domain-containing protein</fullName>
    </submittedName>
</protein>
<dbReference type="Pfam" id="PF11518">
    <property type="entry name" value="DUF3221"/>
    <property type="match status" value="1"/>
</dbReference>
<feature type="transmembrane region" description="Helical" evidence="1">
    <location>
        <begin position="6"/>
        <end position="23"/>
    </location>
</feature>
<gene>
    <name evidence="2" type="ORF">H9660_08095</name>
</gene>
<keyword evidence="1" id="KW-0812">Transmembrane</keyword>
<comment type="caution">
    <text evidence="2">The sequence shown here is derived from an EMBL/GenBank/DDBJ whole genome shotgun (WGS) entry which is preliminary data.</text>
</comment>
<organism evidence="2 3">
    <name type="scientific">Clostridium gallinarum</name>
    <dbReference type="NCBI Taxonomy" id="2762246"/>
    <lineage>
        <taxon>Bacteria</taxon>
        <taxon>Bacillati</taxon>
        <taxon>Bacillota</taxon>
        <taxon>Clostridia</taxon>
        <taxon>Eubacteriales</taxon>
        <taxon>Clostridiaceae</taxon>
        <taxon>Clostridium</taxon>
    </lineage>
</organism>
<dbReference type="InterPro" id="IPR021598">
    <property type="entry name" value="DUF3221"/>
</dbReference>
<dbReference type="RefSeq" id="WP_191749873.1">
    <property type="nucleotide sequence ID" value="NZ_JACSQZ010000024.1"/>
</dbReference>
<keyword evidence="1" id="KW-1133">Transmembrane helix</keyword>
<dbReference type="Proteomes" id="UP000640335">
    <property type="component" value="Unassembled WGS sequence"/>
</dbReference>